<feature type="transmembrane region" description="Helical" evidence="1">
    <location>
        <begin position="12"/>
        <end position="34"/>
    </location>
</feature>
<feature type="transmembrane region" description="Helical" evidence="1">
    <location>
        <begin position="40"/>
        <end position="59"/>
    </location>
</feature>
<organism evidence="2 3">
    <name type="scientific">Neorhizobium galegae</name>
    <name type="common">Rhizobium galegae</name>
    <dbReference type="NCBI Taxonomy" id="399"/>
    <lineage>
        <taxon>Bacteria</taxon>
        <taxon>Pseudomonadati</taxon>
        <taxon>Pseudomonadota</taxon>
        <taxon>Alphaproteobacteria</taxon>
        <taxon>Hyphomicrobiales</taxon>
        <taxon>Rhizobiaceae</taxon>
        <taxon>Rhizobium/Agrobacterium group</taxon>
        <taxon>Neorhizobium</taxon>
    </lineage>
</organism>
<name>A0A6A1TQ68_NEOGA</name>
<dbReference type="RefSeq" id="WP_151042260.1">
    <property type="nucleotide sequence ID" value="NZ_VZUL01000002.1"/>
</dbReference>
<accession>A0A6A1TQ68</accession>
<proteinExistence type="predicted"/>
<dbReference type="Proteomes" id="UP000386575">
    <property type="component" value="Unassembled WGS sequence"/>
</dbReference>
<reference evidence="2 3" key="1">
    <citation type="submission" date="2019-09" db="EMBL/GenBank/DDBJ databases">
        <title>Genome sequencing of Ng87 strain.</title>
        <authorList>
            <person name="Karasev E.S."/>
            <person name="Andronov E."/>
        </authorList>
    </citation>
    <scope>NUCLEOTIDE SEQUENCE [LARGE SCALE GENOMIC DNA]</scope>
    <source>
        <strain evidence="2 3">Ng87</strain>
    </source>
</reference>
<gene>
    <name evidence="2" type="ORF">F4V91_10015</name>
</gene>
<comment type="caution">
    <text evidence="2">The sequence shown here is derived from an EMBL/GenBank/DDBJ whole genome shotgun (WGS) entry which is preliminary data.</text>
</comment>
<evidence type="ECO:0000256" key="1">
    <source>
        <dbReference type="SAM" id="Phobius"/>
    </source>
</evidence>
<sequence>MNEGEKSEITAGMKAMVLAIVVCVLGVFVGMAGLIGDWAFAKSIGFASLVGLAVIFWISTEVRTETLNRFLYGSKNQSRD</sequence>
<dbReference type="AlphaFoldDB" id="A0A6A1TQ68"/>
<evidence type="ECO:0000313" key="2">
    <source>
        <dbReference type="EMBL" id="KAB1086733.1"/>
    </source>
</evidence>
<keyword evidence="1" id="KW-1133">Transmembrane helix</keyword>
<protein>
    <submittedName>
        <fullName evidence="2">Uncharacterized protein</fullName>
    </submittedName>
</protein>
<dbReference type="EMBL" id="VZUL01000002">
    <property type="protein sequence ID" value="KAB1086733.1"/>
    <property type="molecule type" value="Genomic_DNA"/>
</dbReference>
<keyword evidence="1" id="KW-0472">Membrane</keyword>
<evidence type="ECO:0000313" key="3">
    <source>
        <dbReference type="Proteomes" id="UP000386575"/>
    </source>
</evidence>
<keyword evidence="1" id="KW-0812">Transmembrane</keyword>